<dbReference type="InterPro" id="IPR013785">
    <property type="entry name" value="Aldolase_TIM"/>
</dbReference>
<evidence type="ECO:0000313" key="5">
    <source>
        <dbReference type="Proteomes" id="UP000219338"/>
    </source>
</evidence>
<evidence type="ECO:0000256" key="3">
    <source>
        <dbReference type="ARBA" id="ARBA00023002"/>
    </source>
</evidence>
<evidence type="ECO:0000313" key="4">
    <source>
        <dbReference type="EMBL" id="SJL06951.1"/>
    </source>
</evidence>
<dbReference type="Gene3D" id="3.20.20.70">
    <property type="entry name" value="Aldolase class I"/>
    <property type="match status" value="2"/>
</dbReference>
<dbReference type="Pfam" id="PF03060">
    <property type="entry name" value="NMO"/>
    <property type="match status" value="3"/>
</dbReference>
<keyword evidence="3" id="KW-0560">Oxidoreductase</keyword>
<evidence type="ECO:0000256" key="2">
    <source>
        <dbReference type="ARBA" id="ARBA00022643"/>
    </source>
</evidence>
<evidence type="ECO:0008006" key="6">
    <source>
        <dbReference type="Google" id="ProtNLM"/>
    </source>
</evidence>
<gene>
    <name evidence="4" type="ORF">ARMOST_10293</name>
</gene>
<protein>
    <recommendedName>
        <fullName evidence="6">Nitronate monooxygenase domain-containing protein</fullName>
    </recommendedName>
</protein>
<dbReference type="Proteomes" id="UP000219338">
    <property type="component" value="Unassembled WGS sequence"/>
</dbReference>
<name>A0A284RDW5_ARMOS</name>
<dbReference type="OrthoDB" id="2349068at2759"/>
<keyword evidence="5" id="KW-1185">Reference proteome</keyword>
<dbReference type="STRING" id="47428.A0A284RDW5"/>
<dbReference type="InterPro" id="IPR004136">
    <property type="entry name" value="NMO"/>
</dbReference>
<dbReference type="PANTHER" id="PTHR32332">
    <property type="entry name" value="2-NITROPROPANE DIOXYGENASE"/>
    <property type="match status" value="1"/>
</dbReference>
<accession>A0A284RDW5</accession>
<dbReference type="CDD" id="cd04730">
    <property type="entry name" value="NPD_like"/>
    <property type="match status" value="2"/>
</dbReference>
<dbReference type="SUPFAM" id="SSF51412">
    <property type="entry name" value="Inosine monophosphate dehydrogenase (IMPDH)"/>
    <property type="match status" value="2"/>
</dbReference>
<reference evidence="5" key="1">
    <citation type="journal article" date="2017" name="Nat. Ecol. Evol.">
        <title>Genome expansion and lineage-specific genetic innovations in the forest pathogenic fungi Armillaria.</title>
        <authorList>
            <person name="Sipos G."/>
            <person name="Prasanna A.N."/>
            <person name="Walter M.C."/>
            <person name="O'Connor E."/>
            <person name="Balint B."/>
            <person name="Krizsan K."/>
            <person name="Kiss B."/>
            <person name="Hess J."/>
            <person name="Varga T."/>
            <person name="Slot J."/>
            <person name="Riley R."/>
            <person name="Boka B."/>
            <person name="Rigling D."/>
            <person name="Barry K."/>
            <person name="Lee J."/>
            <person name="Mihaltcheva S."/>
            <person name="LaButti K."/>
            <person name="Lipzen A."/>
            <person name="Waldron R."/>
            <person name="Moloney N.M."/>
            <person name="Sperisen C."/>
            <person name="Kredics L."/>
            <person name="Vagvoelgyi C."/>
            <person name="Patrignani A."/>
            <person name="Fitzpatrick D."/>
            <person name="Nagy I."/>
            <person name="Doyle S."/>
            <person name="Anderson J.B."/>
            <person name="Grigoriev I.V."/>
            <person name="Gueldener U."/>
            <person name="Muensterkoetter M."/>
            <person name="Nagy L.G."/>
        </authorList>
    </citation>
    <scope>NUCLEOTIDE SEQUENCE [LARGE SCALE GENOMIC DNA]</scope>
    <source>
        <strain evidence="5">C18/9</strain>
    </source>
</reference>
<evidence type="ECO:0000256" key="1">
    <source>
        <dbReference type="ARBA" id="ARBA00022630"/>
    </source>
</evidence>
<dbReference type="GO" id="GO:0018580">
    <property type="term" value="F:nitronate monooxygenase activity"/>
    <property type="evidence" value="ECO:0007669"/>
    <property type="project" value="InterPro"/>
</dbReference>
<organism evidence="4 5">
    <name type="scientific">Armillaria ostoyae</name>
    <name type="common">Armillaria root rot fungus</name>
    <dbReference type="NCBI Taxonomy" id="47428"/>
    <lineage>
        <taxon>Eukaryota</taxon>
        <taxon>Fungi</taxon>
        <taxon>Dikarya</taxon>
        <taxon>Basidiomycota</taxon>
        <taxon>Agaricomycotina</taxon>
        <taxon>Agaricomycetes</taxon>
        <taxon>Agaricomycetidae</taxon>
        <taxon>Agaricales</taxon>
        <taxon>Marasmiineae</taxon>
        <taxon>Physalacriaceae</taxon>
        <taxon>Armillaria</taxon>
    </lineage>
</organism>
<proteinExistence type="predicted"/>
<keyword evidence="2" id="KW-0288">FMN</keyword>
<keyword evidence="1" id="KW-0285">Flavoprotein</keyword>
<dbReference type="EMBL" id="FUEG01000007">
    <property type="protein sequence ID" value="SJL06951.1"/>
    <property type="molecule type" value="Genomic_DNA"/>
</dbReference>
<dbReference type="AlphaFoldDB" id="A0A284RDW5"/>
<sequence>MISTRLTSLFDIKTPIVGAPMAYVSPPGFVSAISSSGSFGFLGAGNSTPEQLSETLQTIRANLGLQPNVPLPVGVGFITWILEKNNVSTDPRLTSVLEERVQAVWFAFGKDIGSYVRQVREHDSKRDHKTKVFVLVNSLEEALQATNEWGADALVVQGNEAGGHGGAKAPSVALLLTAVLASVPKDGPVILAAGGIATGAQIASMLTLGADGVVIGTRFLFTHESNYPPVKKEALVKAGLGSTARSTAFDEINRTVGWPTGIDGRGIANEIISDANEGLSLEERLRRADEGKDKGSTSRIPVWAGAGVGLTNKIQSVEEVVRELQEETYMEVRSHITGEGWRERWPDFTTPPYATPLRVGAISVTGPQSDFLSERRRQLKQRPSLCNSNISTKLTKCLNITSPIVVAPMTFASTASLISAVTLAGAFGFFGVGFDTSEQLVNTLRTMRRDLNVPPDAPLPVGVGFISWILKLTESSDDPRLVRVLEELPKAIWFAFGDDLGDYIAQVRAYDEKRNFKTFVYVIVNSVEEALRATNEWKSDADYLVGIEAGGHGGAKAPPLLQLLSAVIAAVPEDGPLILAAGGIATGAQIASLLTLGASGVVLGTRFLFTHESAYSSARKVVLVKAGLNATARGLMFDEVGRTMGWPDGIDGRAIANGIWRDHDEGLGIDERLRRFDESSARGESERLVIWAGVGVGLTDKIQSAEEVVRELHQDALQALQRSSMLLV</sequence>